<organism evidence="1 2">
    <name type="scientific">Kiloniella laminariae</name>
    <dbReference type="NCBI Taxonomy" id="454162"/>
    <lineage>
        <taxon>Bacteria</taxon>
        <taxon>Pseudomonadati</taxon>
        <taxon>Pseudomonadota</taxon>
        <taxon>Alphaproteobacteria</taxon>
        <taxon>Rhodospirillales</taxon>
        <taxon>Kiloniellaceae</taxon>
        <taxon>Kiloniella</taxon>
    </lineage>
</organism>
<proteinExistence type="predicted"/>
<dbReference type="InterPro" id="IPR011964">
    <property type="entry name" value="YVTN_b-propeller_repeat"/>
</dbReference>
<dbReference type="InterPro" id="IPR015943">
    <property type="entry name" value="WD40/YVTN_repeat-like_dom_sf"/>
</dbReference>
<dbReference type="RefSeq" id="WP_269422126.1">
    <property type="nucleotide sequence ID" value="NZ_JAPWGY010000001.1"/>
</dbReference>
<comment type="caution">
    <text evidence="1">The sequence shown here is derived from an EMBL/GenBank/DDBJ whole genome shotgun (WGS) entry which is preliminary data.</text>
</comment>
<dbReference type="PANTHER" id="PTHR47197:SF3">
    <property type="entry name" value="DIHYDRO-HEME D1 DEHYDROGENASE"/>
    <property type="match status" value="1"/>
</dbReference>
<reference evidence="1" key="1">
    <citation type="submission" date="2022-12" db="EMBL/GenBank/DDBJ databases">
        <title>Bacterial isolates from different developmental stages of Nematostella vectensis.</title>
        <authorList>
            <person name="Fraune S."/>
        </authorList>
    </citation>
    <scope>NUCLEOTIDE SEQUENCE</scope>
    <source>
        <strain evidence="1">G21630-S1</strain>
    </source>
</reference>
<dbReference type="NCBIfam" id="TIGR02276">
    <property type="entry name" value="beta_rpt_yvtn"/>
    <property type="match status" value="1"/>
</dbReference>
<evidence type="ECO:0000313" key="1">
    <source>
        <dbReference type="EMBL" id="MCZ4279931.1"/>
    </source>
</evidence>
<accession>A0ABT4LHU4</accession>
<dbReference type="InterPro" id="IPR051200">
    <property type="entry name" value="Host-pathogen_enzymatic-act"/>
</dbReference>
<sequence length="413" mass="45257">MGTAKTTQQHVTRRSLLKGIGYGLLTWQTDVLFRQNRAHAQNVGREIKVIDLKGEHPGVPTLMPDDRTLVSVNQESSNLSLVDMKSYKLIDTISLSGKREPWEIAFTPSGKLGFVSHSAFDGDQEKKSFVTVVDMKHRKEIKQIPVGLRPNGVAVDKKGQWAFVANMGSNSVSVISVDELKVVEEIKVGRSPFDLAVTPDNRELLVVNFYDSSLSVISMDNFEVLDVIPTGTPGLDDPYPEFGGGDSCQIAVHPETGKAYVSNYRTHEIAVVDMKKRRVEKMIPTIKYPFGIQIEPKTNILSVLSGESRKLAIIDLGVSKALSNTLKLRETPMSEQDRQELEAIAAAQDTVIETIPLGKGGGKPPLRIPTSRAQNVTFSYVDPLRGFFYVIPAVPDAQIFGVQIAASSSHSGA</sequence>
<dbReference type="Gene3D" id="2.130.10.10">
    <property type="entry name" value="YVTN repeat-like/Quinoprotein amine dehydrogenase"/>
    <property type="match status" value="2"/>
</dbReference>
<name>A0ABT4LHU4_9PROT</name>
<gene>
    <name evidence="1" type="ORF">O4H49_04020</name>
</gene>
<evidence type="ECO:0000313" key="2">
    <source>
        <dbReference type="Proteomes" id="UP001069802"/>
    </source>
</evidence>
<dbReference type="SUPFAM" id="SSF51004">
    <property type="entry name" value="C-terminal (heme d1) domain of cytochrome cd1-nitrite reductase"/>
    <property type="match status" value="1"/>
</dbReference>
<dbReference type="Proteomes" id="UP001069802">
    <property type="component" value="Unassembled WGS sequence"/>
</dbReference>
<keyword evidence="2" id="KW-1185">Reference proteome</keyword>
<protein>
    <submittedName>
        <fullName evidence="1">YncE family protein</fullName>
    </submittedName>
</protein>
<dbReference type="EMBL" id="JAPWGY010000001">
    <property type="protein sequence ID" value="MCZ4279931.1"/>
    <property type="molecule type" value="Genomic_DNA"/>
</dbReference>
<dbReference type="PANTHER" id="PTHR47197">
    <property type="entry name" value="PROTEIN NIRF"/>
    <property type="match status" value="1"/>
</dbReference>
<dbReference type="InterPro" id="IPR011048">
    <property type="entry name" value="Haem_d1_sf"/>
</dbReference>